<protein>
    <recommendedName>
        <fullName evidence="2">Bacterial shufflon protein N-terminal domain-containing protein</fullName>
    </recommendedName>
</protein>
<proteinExistence type="predicted"/>
<keyword evidence="1" id="KW-1133">Transmembrane helix</keyword>
<feature type="transmembrane region" description="Helical" evidence="1">
    <location>
        <begin position="7"/>
        <end position="31"/>
    </location>
</feature>
<evidence type="ECO:0000256" key="1">
    <source>
        <dbReference type="SAM" id="Phobius"/>
    </source>
</evidence>
<evidence type="ECO:0000313" key="4">
    <source>
        <dbReference type="Proteomes" id="UP000825388"/>
    </source>
</evidence>
<comment type="caution">
    <text evidence="3">The sequence shown here is derived from an EMBL/GenBank/DDBJ whole genome shotgun (WGS) entry which is preliminary data.</text>
</comment>
<keyword evidence="1" id="KW-0472">Membrane</keyword>
<keyword evidence="1" id="KW-0812">Transmembrane</keyword>
<reference evidence="3" key="1">
    <citation type="submission" date="2015-12" db="EMBL/GenBank/DDBJ databases">
        <authorList>
            <person name="Bansal K."/>
            <person name="Midha S."/>
            <person name="Patil P.B."/>
        </authorList>
    </citation>
    <scope>NUCLEOTIDE SEQUENCE</scope>
    <source>
        <strain evidence="3">LMG867</strain>
    </source>
</reference>
<dbReference type="NCBIfam" id="TIGR02532">
    <property type="entry name" value="IV_pilin_GFxxxE"/>
    <property type="match status" value="1"/>
</dbReference>
<dbReference type="InterPro" id="IPR007001">
    <property type="entry name" value="Shufflon_N"/>
</dbReference>
<sequence length="507" mass="52350">MKTEQRGFALMELVIALSILAALSIGIIGVMRSQAQSKQVAIAATQLVDFTKATERYVQNEYTTILGSAGATTPVVITVAQLQASGLLPASYPAANVFGQVPTGRARKVSATALETLVIYTGGAALSQGDLDELAGLAAQQGIAGGYVGASDTTRAVGALGAWSMPLANFGISPGAGRIAANLSYTSEATNDTALHRQAIPGRPDLNRMSTAIDMAGNNLNSAGVVQGTEVLGGNISLGGTRYGGASYPYETLSLPAGQNLRFNIGGTEQAVLSGSGEFTAANRLRATNVSAWDVRADGGVYAGVLMNAPTYQGNEYYANGWFRTTGQSGWYSEAYGGGWHMTDTTWIRAYNNKSIYTAGEMQAGVLHANSRLQVDGRATVNEYIQLQGGASKGGGCSPNGLIGRDGAGTLLSCVNGVWSGGGGLSGYTVVAGPGQSQGPQWAYAVCPQGTVLTGGGYNVTYMEKASSQEAPQVNRPEPGMNAWAVYSGGSSGARESRFLPYAVCAY</sequence>
<feature type="domain" description="Bacterial shufflon protein N-terminal" evidence="2">
    <location>
        <begin position="288"/>
        <end position="417"/>
    </location>
</feature>
<gene>
    <name evidence="3" type="ORF">Xseb_06880</name>
</gene>
<organism evidence="3 4">
    <name type="scientific">Xanthomonas citri pv. sesbaniae</name>
    <dbReference type="NCBI Taxonomy" id="473425"/>
    <lineage>
        <taxon>Bacteria</taxon>
        <taxon>Pseudomonadati</taxon>
        <taxon>Pseudomonadota</taxon>
        <taxon>Gammaproteobacteria</taxon>
        <taxon>Lysobacterales</taxon>
        <taxon>Lysobacteraceae</taxon>
        <taxon>Xanthomonas</taxon>
    </lineage>
</organism>
<dbReference type="EMBL" id="LOKL01000079">
    <property type="protein sequence ID" value="MBZ3923634.1"/>
    <property type="molecule type" value="Genomic_DNA"/>
</dbReference>
<accession>A0AAW4RLF0</accession>
<dbReference type="InterPro" id="IPR012902">
    <property type="entry name" value="N_methyl_site"/>
</dbReference>
<dbReference type="Proteomes" id="UP000825388">
    <property type="component" value="Unassembled WGS sequence"/>
</dbReference>
<dbReference type="RefSeq" id="WP_089113750.1">
    <property type="nucleotide sequence ID" value="NZ_LOKL01000079.1"/>
</dbReference>
<feature type="domain" description="Bacterial shufflon protein N-terminal" evidence="2">
    <location>
        <begin position="36"/>
        <end position="245"/>
    </location>
</feature>
<name>A0AAW4RLF0_XANCI</name>
<evidence type="ECO:0000259" key="2">
    <source>
        <dbReference type="Pfam" id="PF04917"/>
    </source>
</evidence>
<dbReference type="AlphaFoldDB" id="A0AAW4RLF0"/>
<evidence type="ECO:0000313" key="3">
    <source>
        <dbReference type="EMBL" id="MBZ3923634.1"/>
    </source>
</evidence>
<dbReference type="Pfam" id="PF04917">
    <property type="entry name" value="Shufflon_N"/>
    <property type="match status" value="2"/>
</dbReference>